<keyword evidence="1" id="KW-0812">Transmembrane</keyword>
<evidence type="ECO:0000313" key="2">
    <source>
        <dbReference type="EMBL" id="SKC68451.1"/>
    </source>
</evidence>
<gene>
    <name evidence="2" type="ORF">SAMN06309945_2632</name>
</gene>
<dbReference type="Proteomes" id="UP000190857">
    <property type="component" value="Unassembled WGS sequence"/>
</dbReference>
<keyword evidence="1" id="KW-1133">Transmembrane helix</keyword>
<feature type="transmembrane region" description="Helical" evidence="1">
    <location>
        <begin position="6"/>
        <end position="24"/>
    </location>
</feature>
<protein>
    <submittedName>
        <fullName evidence="2">Uncharacterized protein</fullName>
    </submittedName>
</protein>
<proteinExistence type="predicted"/>
<evidence type="ECO:0000313" key="3">
    <source>
        <dbReference type="Proteomes" id="UP000190857"/>
    </source>
</evidence>
<dbReference type="EMBL" id="FUZP01000003">
    <property type="protein sequence ID" value="SKC68451.1"/>
    <property type="molecule type" value="Genomic_DNA"/>
</dbReference>
<name>A0A1T5KXN6_9MICO</name>
<sequence length="116" mass="12122">MSDPVMFVCVVSAGLSIGVLLSITSAPRSDTLAQAAVFVLIFVAVLVMTWGGAGLIAPALFGVSAAIGSALIGGSRWKDNPLVAGQSYWQRVWTAFWHTGALRAAEKKKQHAHSGV</sequence>
<dbReference type="AlphaFoldDB" id="A0A1T5KXN6"/>
<feature type="transmembrane region" description="Helical" evidence="1">
    <location>
        <begin position="31"/>
        <end position="50"/>
    </location>
</feature>
<reference evidence="2 3" key="1">
    <citation type="submission" date="2017-02" db="EMBL/GenBank/DDBJ databases">
        <authorList>
            <person name="Peterson S.W."/>
        </authorList>
    </citation>
    <scope>NUCLEOTIDE SEQUENCE [LARGE SCALE GENOMIC DNA]</scope>
    <source>
        <strain evidence="2 3">VKM Ac-2059</strain>
    </source>
</reference>
<dbReference type="RefSeq" id="WP_079728660.1">
    <property type="nucleotide sequence ID" value="NZ_FUZP01000003.1"/>
</dbReference>
<keyword evidence="1" id="KW-0472">Membrane</keyword>
<keyword evidence="3" id="KW-1185">Reference proteome</keyword>
<accession>A0A1T5KXN6</accession>
<evidence type="ECO:0000256" key="1">
    <source>
        <dbReference type="SAM" id="Phobius"/>
    </source>
</evidence>
<organism evidence="2 3">
    <name type="scientific">Okibacterium fritillariae</name>
    <dbReference type="NCBI Taxonomy" id="123320"/>
    <lineage>
        <taxon>Bacteria</taxon>
        <taxon>Bacillati</taxon>
        <taxon>Actinomycetota</taxon>
        <taxon>Actinomycetes</taxon>
        <taxon>Micrococcales</taxon>
        <taxon>Microbacteriaceae</taxon>
        <taxon>Okibacterium</taxon>
    </lineage>
</organism>